<evidence type="ECO:0000313" key="2">
    <source>
        <dbReference type="EMBL" id="GIU42921.1"/>
    </source>
</evidence>
<organism evidence="2 3">
    <name type="scientific">Shewanella sairae</name>
    <dbReference type="NCBI Taxonomy" id="190310"/>
    <lineage>
        <taxon>Bacteria</taxon>
        <taxon>Pseudomonadati</taxon>
        <taxon>Pseudomonadota</taxon>
        <taxon>Gammaproteobacteria</taxon>
        <taxon>Alteromonadales</taxon>
        <taxon>Shewanellaceae</taxon>
        <taxon>Shewanella</taxon>
    </lineage>
</organism>
<name>A0ABQ4P5X9_9GAMM</name>
<feature type="signal peptide" evidence="1">
    <location>
        <begin position="1"/>
        <end position="20"/>
    </location>
</feature>
<keyword evidence="1" id="KW-0732">Signal</keyword>
<dbReference type="InterPro" id="IPR022260">
    <property type="entry name" value="Integr_conj_element_PilL"/>
</dbReference>
<evidence type="ECO:0000256" key="1">
    <source>
        <dbReference type="SAM" id="SignalP"/>
    </source>
</evidence>
<dbReference type="NCBIfam" id="TIGR03748">
    <property type="entry name" value="conj_PilL"/>
    <property type="match status" value="1"/>
</dbReference>
<proteinExistence type="predicted"/>
<accession>A0ABQ4P5X9</accession>
<comment type="caution">
    <text evidence="2">The sequence shown here is derived from an EMBL/GenBank/DDBJ whole genome shotgun (WGS) entry which is preliminary data.</text>
</comment>
<feature type="chain" id="PRO_5046298951" description="Lipoprotein" evidence="1">
    <location>
        <begin position="21"/>
        <end position="392"/>
    </location>
</feature>
<dbReference type="Proteomes" id="UP000887104">
    <property type="component" value="Unassembled WGS sequence"/>
</dbReference>
<dbReference type="PROSITE" id="PS51257">
    <property type="entry name" value="PROKAR_LIPOPROTEIN"/>
    <property type="match status" value="1"/>
</dbReference>
<gene>
    <name evidence="2" type="ORF">TUM4438_10630</name>
</gene>
<dbReference type="EMBL" id="BPEY01000012">
    <property type="protein sequence ID" value="GIU42921.1"/>
    <property type="molecule type" value="Genomic_DNA"/>
</dbReference>
<sequence length="392" mass="43054">MRTPLKAVFVALVASGCASAPPEPAPAPTPPPLNIRVAPDIVETGATHRTSRYVTESAVPARQVRDVLSSEMNVNIPQMPNATVGQGLGFLLKQTGYTVRPATTYAEEQLYQQALPIMHMNMGYMSVRQALQVIGGDPWSLQEDVVKREVGFSLRDGFEWSNPAVRPTHTVNNNSVDYAGRSHADSEIDNLFVKNSAIATSEAKATAGSTIIPSKDTDLKQSVRYYVVPMGQSYLSALRQWAQNDGLENVAWHLAPKTQQALEKTSENGETLVADSFHQLVFKLSNQIGEPLYFTKHNQLNALHSYPGLVDITWVSGDSLKSAVSSVVTHFGWTWTDDANWLALDDYQFLTPYPVVTPRGDIAHALEQVLDGFPVQAQLLYGSKQAFISEKQ</sequence>
<evidence type="ECO:0008006" key="4">
    <source>
        <dbReference type="Google" id="ProtNLM"/>
    </source>
</evidence>
<reference evidence="2" key="1">
    <citation type="submission" date="2021-05" db="EMBL/GenBank/DDBJ databases">
        <title>Molecular characterization for Shewanella algae harboring chromosomal blaOXA-55-like strains isolated from clinical and environment sample.</title>
        <authorList>
            <person name="Ohama Y."/>
            <person name="Aoki K."/>
            <person name="Harada S."/>
            <person name="Moriya K."/>
            <person name="Ishii Y."/>
            <person name="Tateda K."/>
        </authorList>
    </citation>
    <scope>NUCLEOTIDE SEQUENCE</scope>
    <source>
        <strain evidence="2">JCM 11563</strain>
    </source>
</reference>
<protein>
    <recommendedName>
        <fullName evidence="4">Lipoprotein</fullName>
    </recommendedName>
</protein>
<keyword evidence="3" id="KW-1185">Reference proteome</keyword>
<evidence type="ECO:0000313" key="3">
    <source>
        <dbReference type="Proteomes" id="UP000887104"/>
    </source>
</evidence>
<dbReference type="RefSeq" id="WP_220780145.1">
    <property type="nucleotide sequence ID" value="NZ_BPEY01000012.1"/>
</dbReference>